<comment type="similarity">
    <text evidence="1">Belongs to the Gfo/Idh/MocA family.</text>
</comment>
<evidence type="ECO:0000256" key="2">
    <source>
        <dbReference type="ARBA" id="ARBA00023002"/>
    </source>
</evidence>
<dbReference type="EMBL" id="JBEQNB010000004">
    <property type="protein sequence ID" value="MES0833708.1"/>
    <property type="molecule type" value="Genomic_DNA"/>
</dbReference>
<name>A0ABV1ZRM4_9ACTN</name>
<reference evidence="5 6" key="1">
    <citation type="submission" date="2024-06" db="EMBL/GenBank/DDBJ databases">
        <authorList>
            <person name="Bataeva Y.V."/>
            <person name="Grigorian L.N."/>
            <person name="Solomentsev V.I."/>
        </authorList>
    </citation>
    <scope>NUCLEOTIDE SEQUENCE [LARGE SCALE GENOMIC DNA]</scope>
    <source>
        <strain evidence="6">SCPM-O-B-12605 (RCAM04882)</strain>
    </source>
</reference>
<feature type="domain" description="Gfo/Idh/MocA-like oxidoreductase N-terminal" evidence="3">
    <location>
        <begin position="8"/>
        <end position="120"/>
    </location>
</feature>
<organism evidence="5 6">
    <name type="scientific">Nocardiopsis tropica</name>
    <dbReference type="NCBI Taxonomy" id="109330"/>
    <lineage>
        <taxon>Bacteria</taxon>
        <taxon>Bacillati</taxon>
        <taxon>Actinomycetota</taxon>
        <taxon>Actinomycetes</taxon>
        <taxon>Streptosporangiales</taxon>
        <taxon>Nocardiopsidaceae</taxon>
        <taxon>Nocardiopsis</taxon>
    </lineage>
</organism>
<protein>
    <submittedName>
        <fullName evidence="5">Gfo/Idh/MocA family oxidoreductase</fullName>
    </submittedName>
</protein>
<gene>
    <name evidence="5" type="ORF">ABUK86_07975</name>
</gene>
<dbReference type="Gene3D" id="3.30.360.10">
    <property type="entry name" value="Dihydrodipicolinate Reductase, domain 2"/>
    <property type="match status" value="1"/>
</dbReference>
<evidence type="ECO:0000259" key="4">
    <source>
        <dbReference type="Pfam" id="PF02894"/>
    </source>
</evidence>
<evidence type="ECO:0000313" key="5">
    <source>
        <dbReference type="EMBL" id="MES0833708.1"/>
    </source>
</evidence>
<dbReference type="InterPro" id="IPR036291">
    <property type="entry name" value="NAD(P)-bd_dom_sf"/>
</dbReference>
<sequence>MSRPSTGIAVVGCGYVSDFYLNPLIDHPELTLVGVHDRITERAAAVGERHGVEVYRTLSELLSDDRVQIVVNLTNPESHADVTLAALAAGRHVYTEKPLATDVADGRRIVEEADRSGLLVACAPANVLGEAFQTVWREVREGSVRTPRLVYAQLDDGAVHLMDFPTWHNSTGSPWPYKDEFALGCNIEHSAYHLSALTTLFGPVDRVVADHATLMPDKLPPGEEGGVGPDYVTASLRFGSGVVARLTCSIVAPPDRSLTVVGDGGVLRLDNCWDFGSPITLRTATDPGHDYLLPENEVEHVRPFVYRKHYSADHRMSFPRGIADLASAVEEGRTPRLSARQALHVLEVTLAMTSPTNVTAISSRFDAPEPLPWAL</sequence>
<dbReference type="SUPFAM" id="SSF55347">
    <property type="entry name" value="Glyceraldehyde-3-phosphate dehydrogenase-like, C-terminal domain"/>
    <property type="match status" value="1"/>
</dbReference>
<dbReference type="Pfam" id="PF02894">
    <property type="entry name" value="GFO_IDH_MocA_C"/>
    <property type="match status" value="1"/>
</dbReference>
<dbReference type="InterPro" id="IPR050463">
    <property type="entry name" value="Gfo/Idh/MocA_oxidrdct_glycsds"/>
</dbReference>
<dbReference type="RefSeq" id="WP_352983073.1">
    <property type="nucleotide sequence ID" value="NZ_JBEQNA010000005.1"/>
</dbReference>
<proteinExistence type="inferred from homology"/>
<feature type="domain" description="Gfo/Idh/MocA-like oxidoreductase C-terminal" evidence="4">
    <location>
        <begin position="173"/>
        <end position="353"/>
    </location>
</feature>
<keyword evidence="2" id="KW-0560">Oxidoreductase</keyword>
<comment type="caution">
    <text evidence="5">The sequence shown here is derived from an EMBL/GenBank/DDBJ whole genome shotgun (WGS) entry which is preliminary data.</text>
</comment>
<dbReference type="Pfam" id="PF01408">
    <property type="entry name" value="GFO_IDH_MocA"/>
    <property type="match status" value="1"/>
</dbReference>
<evidence type="ECO:0000256" key="1">
    <source>
        <dbReference type="ARBA" id="ARBA00010928"/>
    </source>
</evidence>
<dbReference type="Proteomes" id="UP001432401">
    <property type="component" value="Unassembled WGS sequence"/>
</dbReference>
<dbReference type="Gene3D" id="3.40.50.720">
    <property type="entry name" value="NAD(P)-binding Rossmann-like Domain"/>
    <property type="match status" value="1"/>
</dbReference>
<dbReference type="PANTHER" id="PTHR43818">
    <property type="entry name" value="BCDNA.GH03377"/>
    <property type="match status" value="1"/>
</dbReference>
<dbReference type="PANTHER" id="PTHR43818:SF11">
    <property type="entry name" value="BCDNA.GH03377"/>
    <property type="match status" value="1"/>
</dbReference>
<dbReference type="InterPro" id="IPR000683">
    <property type="entry name" value="Gfo/Idh/MocA-like_OxRdtase_N"/>
</dbReference>
<keyword evidence="6" id="KW-1185">Reference proteome</keyword>
<dbReference type="SUPFAM" id="SSF51735">
    <property type="entry name" value="NAD(P)-binding Rossmann-fold domains"/>
    <property type="match status" value="1"/>
</dbReference>
<dbReference type="InterPro" id="IPR004104">
    <property type="entry name" value="Gfo/Idh/MocA-like_OxRdtase_C"/>
</dbReference>
<evidence type="ECO:0000313" key="6">
    <source>
        <dbReference type="Proteomes" id="UP001432401"/>
    </source>
</evidence>
<accession>A0ABV1ZRM4</accession>
<evidence type="ECO:0000259" key="3">
    <source>
        <dbReference type="Pfam" id="PF01408"/>
    </source>
</evidence>